<dbReference type="EMBL" id="JAACJJ010000001">
    <property type="protein sequence ID" value="KAF5330911.1"/>
    <property type="molecule type" value="Genomic_DNA"/>
</dbReference>
<reference evidence="2 3" key="1">
    <citation type="journal article" date="2020" name="ISME J.">
        <title>Uncovering the hidden diversity of litter-decomposition mechanisms in mushroom-forming fungi.</title>
        <authorList>
            <person name="Floudas D."/>
            <person name="Bentzer J."/>
            <person name="Ahren D."/>
            <person name="Johansson T."/>
            <person name="Persson P."/>
            <person name="Tunlid A."/>
        </authorList>
    </citation>
    <scope>NUCLEOTIDE SEQUENCE [LARGE SCALE GENOMIC DNA]</scope>
    <source>
        <strain evidence="2 3">CBS 101986</strain>
    </source>
</reference>
<name>A0A8H5FBM4_9AGAR</name>
<feature type="region of interest" description="Disordered" evidence="1">
    <location>
        <begin position="367"/>
        <end position="411"/>
    </location>
</feature>
<gene>
    <name evidence="2" type="ORF">D9619_005847</name>
</gene>
<sequence length="411" mass="46078">MKAPPFTITRWTSADNPYIVVARCLHVLLLTAFTALRVQWLEFFFIPVIPLSWKHIWFCDTCEWTDTMTKEEWKAQLQEAAESRAKIAAELEEKGNHIDVVQPLSPLPPQEPLTATGGGNGNAAAPSTLVLPTHNAGDAHPVWQRRPSISLSRRQSIESSERREDARPPHPDAVPLRSPSNSSYHSWSSERGSGSLRDRLTRSGSVEMQPEATRQPESREEHAPRRDTTLLFYTPDPPRRWALGRCDIPPNVDYRHHYGALLLDTLKIPSYVFLLIANISRFELWTSYLVLGGCSTSVAQEGDGIPRICPRCNNAAVTAAKKKEWFELCCVPIIPMSSSHVWLCSICQWESSNQPGHFEPPLVTNPPAQGRGFYPAQPPPGFQPAYNPHQPPFQPGYQPQYGPPPGQYKPS</sequence>
<feature type="compositionally biased region" description="Basic and acidic residues" evidence="1">
    <location>
        <begin position="155"/>
        <end position="170"/>
    </location>
</feature>
<comment type="caution">
    <text evidence="2">The sequence shown here is derived from an EMBL/GenBank/DDBJ whole genome shotgun (WGS) entry which is preliminary data.</text>
</comment>
<feature type="compositionally biased region" description="Basic and acidic residues" evidence="1">
    <location>
        <begin position="214"/>
        <end position="226"/>
    </location>
</feature>
<evidence type="ECO:0000313" key="3">
    <source>
        <dbReference type="Proteomes" id="UP000567179"/>
    </source>
</evidence>
<proteinExistence type="predicted"/>
<evidence type="ECO:0000256" key="1">
    <source>
        <dbReference type="SAM" id="MobiDB-lite"/>
    </source>
</evidence>
<dbReference type="Proteomes" id="UP000567179">
    <property type="component" value="Unassembled WGS sequence"/>
</dbReference>
<feature type="compositionally biased region" description="Pro residues" evidence="1">
    <location>
        <begin position="401"/>
        <end position="411"/>
    </location>
</feature>
<protein>
    <recommendedName>
        <fullName evidence="4">Zinc-ribbon 15 domain-containing protein</fullName>
    </recommendedName>
</protein>
<feature type="compositionally biased region" description="Low complexity" evidence="1">
    <location>
        <begin position="178"/>
        <end position="189"/>
    </location>
</feature>
<organism evidence="2 3">
    <name type="scientific">Psilocybe cf. subviscida</name>
    <dbReference type="NCBI Taxonomy" id="2480587"/>
    <lineage>
        <taxon>Eukaryota</taxon>
        <taxon>Fungi</taxon>
        <taxon>Dikarya</taxon>
        <taxon>Basidiomycota</taxon>
        <taxon>Agaricomycotina</taxon>
        <taxon>Agaricomycetes</taxon>
        <taxon>Agaricomycetidae</taxon>
        <taxon>Agaricales</taxon>
        <taxon>Agaricineae</taxon>
        <taxon>Strophariaceae</taxon>
        <taxon>Psilocybe</taxon>
    </lineage>
</organism>
<dbReference type="AlphaFoldDB" id="A0A8H5FBM4"/>
<accession>A0A8H5FBM4</accession>
<feature type="region of interest" description="Disordered" evidence="1">
    <location>
        <begin position="100"/>
        <end position="226"/>
    </location>
</feature>
<evidence type="ECO:0000313" key="2">
    <source>
        <dbReference type="EMBL" id="KAF5330911.1"/>
    </source>
</evidence>
<dbReference type="PANTHER" id="PTHR28139">
    <property type="entry name" value="UPF0768 PROTEIN YBL029C-A"/>
    <property type="match status" value="1"/>
</dbReference>
<dbReference type="PANTHER" id="PTHR28139:SF1">
    <property type="entry name" value="UPF0768 PROTEIN YBL029C-A"/>
    <property type="match status" value="1"/>
</dbReference>
<keyword evidence="3" id="KW-1185">Reference proteome</keyword>
<dbReference type="OrthoDB" id="5545479at2759"/>
<evidence type="ECO:0008006" key="4">
    <source>
        <dbReference type="Google" id="ProtNLM"/>
    </source>
</evidence>